<evidence type="ECO:0000256" key="2">
    <source>
        <dbReference type="ARBA" id="ARBA00022525"/>
    </source>
</evidence>
<evidence type="ECO:0000256" key="5">
    <source>
        <dbReference type="ARBA" id="ARBA00022737"/>
    </source>
</evidence>
<feature type="chain" id="PRO_5013099970" description="Gram-positive cocci surface proteins LPxTG domain-containing protein" evidence="9">
    <location>
        <begin position="37"/>
        <end position="658"/>
    </location>
</feature>
<dbReference type="RefSeq" id="WP_086331193.1">
    <property type="nucleotide sequence ID" value="NZ_NGLE02000001.1"/>
</dbReference>
<evidence type="ECO:0000256" key="6">
    <source>
        <dbReference type="ARBA" id="ARBA00023088"/>
    </source>
</evidence>
<dbReference type="STRING" id="1834181.A5880_002322"/>
<evidence type="ECO:0000256" key="3">
    <source>
        <dbReference type="ARBA" id="ARBA00022614"/>
    </source>
</evidence>
<reference evidence="12" key="1">
    <citation type="submission" date="2017-05" db="EMBL/GenBank/DDBJ databases">
        <title>The Genome Sequence of Enterococcus sp. 4G2_DIV0659.</title>
        <authorList>
            <consortium name="The Broad Institute Genomics Platform"/>
            <consortium name="The Broad Institute Genomic Center for Infectious Diseases"/>
            <person name="Earl A."/>
            <person name="Manson A."/>
            <person name="Schwartman J."/>
            <person name="Gilmore M."/>
            <person name="Abouelleil A."/>
            <person name="Cao P."/>
            <person name="Chapman S."/>
            <person name="Cusick C."/>
            <person name="Shea T."/>
            <person name="Young S."/>
            <person name="Neafsey D."/>
            <person name="Nusbaum C."/>
            <person name="Birren B."/>
        </authorList>
    </citation>
    <scope>NUCLEOTIDE SEQUENCE [LARGE SCALE GENOMIC DNA]</scope>
    <source>
        <strain evidence="12">4G2_DIV0659</strain>
    </source>
</reference>
<dbReference type="Gene3D" id="3.80.10.10">
    <property type="entry name" value="Ribonuclease Inhibitor"/>
    <property type="match status" value="1"/>
</dbReference>
<dbReference type="PROSITE" id="PS51450">
    <property type="entry name" value="LRR"/>
    <property type="match status" value="1"/>
</dbReference>
<dbReference type="SUPFAM" id="SSF52058">
    <property type="entry name" value="L domain-like"/>
    <property type="match status" value="1"/>
</dbReference>
<evidence type="ECO:0000256" key="8">
    <source>
        <dbReference type="SAM" id="Phobius"/>
    </source>
</evidence>
<evidence type="ECO:0000256" key="4">
    <source>
        <dbReference type="ARBA" id="ARBA00022729"/>
    </source>
</evidence>
<organism evidence="12">
    <name type="scientific">Candidatus Enterococcus mansonii</name>
    <dbReference type="NCBI Taxonomy" id="1834181"/>
    <lineage>
        <taxon>Bacteria</taxon>
        <taxon>Bacillati</taxon>
        <taxon>Bacillota</taxon>
        <taxon>Bacilli</taxon>
        <taxon>Lactobacillales</taxon>
        <taxon>Enterococcaceae</taxon>
        <taxon>Enterococcus</taxon>
    </lineage>
</organism>
<evidence type="ECO:0000259" key="10">
    <source>
        <dbReference type="PROSITE" id="PS50847"/>
    </source>
</evidence>
<keyword evidence="3" id="KW-0433">Leucine-rich repeat</keyword>
<dbReference type="PANTHER" id="PTHR46652">
    <property type="entry name" value="LEUCINE-RICH REPEAT AND IQ DOMAIN-CONTAINING PROTEIN 1-RELATED"/>
    <property type="match status" value="1"/>
</dbReference>
<dbReference type="Pfam" id="PF00746">
    <property type="entry name" value="Gram_pos_anchor"/>
    <property type="match status" value="1"/>
</dbReference>
<accession>A0A242CE47</accession>
<keyword evidence="8" id="KW-1133">Transmembrane helix</keyword>
<dbReference type="InterPro" id="IPR054360">
    <property type="entry name" value="InlK_D2"/>
</dbReference>
<gene>
    <name evidence="11" type="ORF">A5880_001111</name>
    <name evidence="12" type="ORF">A5880_002322</name>
</gene>
<dbReference type="NCBIfam" id="TIGR01167">
    <property type="entry name" value="LPXTG_anchor"/>
    <property type="match status" value="1"/>
</dbReference>
<keyword evidence="13" id="KW-1185">Reference proteome</keyword>
<evidence type="ECO:0000313" key="12">
    <source>
        <dbReference type="EMBL" id="OTO08052.1"/>
    </source>
</evidence>
<name>A0A242CE47_9ENTE</name>
<evidence type="ECO:0000256" key="9">
    <source>
        <dbReference type="SAM" id="SignalP"/>
    </source>
</evidence>
<dbReference type="OrthoDB" id="2174091at2"/>
<protein>
    <recommendedName>
        <fullName evidence="10">Gram-positive cocci surface proteins LPxTG domain-containing protein</fullName>
    </recommendedName>
</protein>
<dbReference type="InterPro" id="IPR050836">
    <property type="entry name" value="SDS22/Internalin_LRR"/>
</dbReference>
<dbReference type="Pfam" id="PF22122">
    <property type="entry name" value="InlK_D2"/>
    <property type="match status" value="1"/>
</dbReference>
<keyword evidence="8" id="KW-0812">Transmembrane</keyword>
<dbReference type="AlphaFoldDB" id="A0A242CE47"/>
<dbReference type="Pfam" id="PF06458">
    <property type="entry name" value="MucBP"/>
    <property type="match status" value="2"/>
</dbReference>
<dbReference type="PROSITE" id="PS50847">
    <property type="entry name" value="GRAM_POS_ANCHORING"/>
    <property type="match status" value="1"/>
</dbReference>
<dbReference type="Gene3D" id="3.10.20.320">
    <property type="entry name" value="Putative peptidoglycan bound protein (lpxtg motif)"/>
    <property type="match status" value="2"/>
</dbReference>
<evidence type="ECO:0000313" key="11">
    <source>
        <dbReference type="EMBL" id="MEI5993564.1"/>
    </source>
</evidence>
<feature type="signal peptide" evidence="9">
    <location>
        <begin position="1"/>
        <end position="36"/>
    </location>
</feature>
<evidence type="ECO:0000313" key="13">
    <source>
        <dbReference type="Proteomes" id="UP000195139"/>
    </source>
</evidence>
<feature type="region of interest" description="Disordered" evidence="7">
    <location>
        <begin position="558"/>
        <end position="626"/>
    </location>
</feature>
<evidence type="ECO:0000256" key="1">
    <source>
        <dbReference type="ARBA" id="ARBA00022512"/>
    </source>
</evidence>
<dbReference type="InterPro" id="IPR001611">
    <property type="entry name" value="Leu-rich_rpt"/>
</dbReference>
<keyword evidence="8" id="KW-0472">Membrane</keyword>
<dbReference type="InterPro" id="IPR019931">
    <property type="entry name" value="LPXTG_anchor"/>
</dbReference>
<dbReference type="EMBL" id="NGLE01000003">
    <property type="protein sequence ID" value="OTO08052.1"/>
    <property type="molecule type" value="Genomic_DNA"/>
</dbReference>
<keyword evidence="1" id="KW-0134">Cell wall</keyword>
<dbReference type="PANTHER" id="PTHR46652:SF3">
    <property type="entry name" value="LEUCINE-RICH REPEAT-CONTAINING PROTEIN 9"/>
    <property type="match status" value="1"/>
</dbReference>
<dbReference type="InterPro" id="IPR032675">
    <property type="entry name" value="LRR_dom_sf"/>
</dbReference>
<feature type="transmembrane region" description="Helical" evidence="8">
    <location>
        <begin position="633"/>
        <end position="651"/>
    </location>
</feature>
<keyword evidence="4 9" id="KW-0732">Signal</keyword>
<feature type="compositionally biased region" description="Polar residues" evidence="7">
    <location>
        <begin position="594"/>
        <end position="603"/>
    </location>
</feature>
<feature type="compositionally biased region" description="Low complexity" evidence="7">
    <location>
        <begin position="568"/>
        <end position="593"/>
    </location>
</feature>
<reference evidence="11 13" key="2">
    <citation type="submission" date="2018-07" db="EMBL/GenBank/DDBJ databases">
        <title>The Genome Sequence of Enterococcus sp. DIV0659b.</title>
        <authorList>
            <consortium name="The Broad Institute Genomics Platform"/>
            <consortium name="The Broad Institute Genomic Center for Infectious Diseases"/>
            <person name="Earl A."/>
            <person name="Manson A."/>
            <person name="Schwartman J."/>
            <person name="Gilmore M."/>
            <person name="Abouelleil A."/>
            <person name="Cao P."/>
            <person name="Chapman S."/>
            <person name="Cusick C."/>
            <person name="Shea T."/>
            <person name="Young S."/>
            <person name="Neafsey D."/>
            <person name="Nusbaum C."/>
            <person name="Birren B."/>
        </authorList>
    </citation>
    <scope>NUCLEOTIDE SEQUENCE [LARGE SCALE GENOMIC DNA]</scope>
    <source>
        <strain evidence="11 13">4G2_DIV0659</strain>
    </source>
</reference>
<dbReference type="EMBL" id="NGLE02000001">
    <property type="protein sequence ID" value="MEI5993564.1"/>
    <property type="molecule type" value="Genomic_DNA"/>
</dbReference>
<dbReference type="InterPro" id="IPR009459">
    <property type="entry name" value="MucBP_dom"/>
</dbReference>
<keyword evidence="6" id="KW-0572">Peptidoglycan-anchor</keyword>
<evidence type="ECO:0000256" key="7">
    <source>
        <dbReference type="SAM" id="MobiDB-lite"/>
    </source>
</evidence>
<dbReference type="Gene3D" id="2.60.40.3890">
    <property type="match status" value="1"/>
</dbReference>
<dbReference type="Proteomes" id="UP000195139">
    <property type="component" value="Unassembled WGS sequence"/>
</dbReference>
<comment type="caution">
    <text evidence="12">The sequence shown here is derived from an EMBL/GenBank/DDBJ whole genome shotgun (WGS) entry which is preliminary data.</text>
</comment>
<keyword evidence="2" id="KW-0964">Secreted</keyword>
<feature type="domain" description="Gram-positive cocci surface proteins LPxTG" evidence="10">
    <location>
        <begin position="623"/>
        <end position="658"/>
    </location>
</feature>
<sequence length="658" mass="72501">MKKRNNIRILKKTTIHTVMLLALLAPSFLTFSLVFAEDSTLTTEQANMSQLQASEETAETSFDSTETVESSTLETQQEPAIVPNSDETEVTTTTTDSTVTSEATTFAAPKDDIVIITDPFLKQEIITALRLPDGSELTKTDLERLTYLDLRSSQISSLSGLEHARNLTTIYNNTDNNITDFSPLEQLSSLTYVTLQTRSLTSANFPDLSKSTGITNLSLGSTSIDNEVLPKIAQLRSLVRIYMDSNINITTIAPFKALPNLKSLSVQFCGITDFTVINDFPALNDLAAFGQNTGRSDLPTTLGRSSLDYDFDQETLFIPFSIMPNRLTNFDGYIPPFTTSNSASNTYFAFNGEQLPASRLQITEQGITVLGVTKDEFVALSSFKYNARLNNLAGTYAKPEGFTFYAISAGTYLHQFNIVNDGKPVTVHYQDTEGNKLLESETHSGLVGQSFEFSASTIPNYRLVETQGETSGTFSDQEQTITFVYKKITAPIIEPNGKVIIRYMDTNNKNIINPIEKSDTVGSPFETEKLVFDGYTFKEVKGNTSGLFTEEDQEVTYIYSKNDDKTEPTTSTDSTGTEDTTSSTTDNTSTTETRSAVTNKLANTSTSTSESSKTSDPENKQKLPSTGEQQNNLLLVLGLIVVGFLSFVFFFKKAKQKK</sequence>
<proteinExistence type="predicted"/>
<keyword evidence="5" id="KW-0677">Repeat</keyword>